<protein>
    <submittedName>
        <fullName evidence="2">Putative RNase H-like nuclease</fullName>
    </submittedName>
</protein>
<name>A0A8J7R6R5_9EURY</name>
<sequence length="240" mass="26828">MPRAESAVGVDACPYGWFATALSEGSIETELYEDFSEVQSDFQEARVFVDIPVGLPTGGRRRCDIKARDLLGCRGNSVFFPPCESAAAIEDYDEANAMHREKMMHGLSQQAHAISDKINEVQAVVSEAYDGPIYESHPELCFYALNGQPIAYSKSSKRGLTFRRQLLEQKRSGIDDEYEQVLDDTLRKEVRRDDILDSMVLALAAQSEELQSVPEDPGPEVPRIYYPTTPALADRSWSKP</sequence>
<comment type="caution">
    <text evidence="2">The sequence shown here is derived from an EMBL/GenBank/DDBJ whole genome shotgun (WGS) entry which is preliminary data.</text>
</comment>
<dbReference type="OrthoDB" id="132880at2157"/>
<proteinExistence type="predicted"/>
<dbReference type="Proteomes" id="UP000770586">
    <property type="component" value="Unassembled WGS sequence"/>
</dbReference>
<gene>
    <name evidence="2" type="ORF">J2744_002908</name>
</gene>
<accession>A0A8J7R6R5</accession>
<dbReference type="Pfam" id="PF04250">
    <property type="entry name" value="DUF429"/>
    <property type="match status" value="1"/>
</dbReference>
<organism evidence="2 3">
    <name type="scientific">Halorubrum trapanicum</name>
    <dbReference type="NCBI Taxonomy" id="29284"/>
    <lineage>
        <taxon>Archaea</taxon>
        <taxon>Methanobacteriati</taxon>
        <taxon>Methanobacteriota</taxon>
        <taxon>Stenosarchaea group</taxon>
        <taxon>Halobacteria</taxon>
        <taxon>Halobacteriales</taxon>
        <taxon>Haloferacaceae</taxon>
        <taxon>Halorubrum</taxon>
    </lineage>
</organism>
<dbReference type="InterPro" id="IPR007362">
    <property type="entry name" value="DUF429"/>
</dbReference>
<evidence type="ECO:0000256" key="1">
    <source>
        <dbReference type="SAM" id="MobiDB-lite"/>
    </source>
</evidence>
<feature type="region of interest" description="Disordered" evidence="1">
    <location>
        <begin position="208"/>
        <end position="227"/>
    </location>
</feature>
<keyword evidence="3" id="KW-1185">Reference proteome</keyword>
<dbReference type="EMBL" id="JAGGKE010000017">
    <property type="protein sequence ID" value="MBP1903204.1"/>
    <property type="molecule type" value="Genomic_DNA"/>
</dbReference>
<dbReference type="AlphaFoldDB" id="A0A8J7R6R5"/>
<evidence type="ECO:0000313" key="3">
    <source>
        <dbReference type="Proteomes" id="UP000770586"/>
    </source>
</evidence>
<evidence type="ECO:0000313" key="2">
    <source>
        <dbReference type="EMBL" id="MBP1903204.1"/>
    </source>
</evidence>
<reference evidence="2 3" key="1">
    <citation type="submission" date="2021-03" db="EMBL/GenBank/DDBJ databases">
        <title>Genomic Encyclopedia of Type Strains, Phase IV (KMG-IV): sequencing the most valuable type-strain genomes for metagenomic binning, comparative biology and taxonomic classification.</title>
        <authorList>
            <person name="Goeker M."/>
        </authorList>
    </citation>
    <scope>NUCLEOTIDE SEQUENCE [LARGE SCALE GENOMIC DNA]</scope>
    <source>
        <strain evidence="2 3">DSM 12287</strain>
    </source>
</reference>
<dbReference type="RefSeq" id="WP_210113924.1">
    <property type="nucleotide sequence ID" value="NZ_BAAADX010000012.1"/>
</dbReference>